<dbReference type="PANTHER" id="PTHR14237:SF80">
    <property type="entry name" value="MOLYBDENUM COFACTOR SULFURASE"/>
    <property type="match status" value="1"/>
</dbReference>
<protein>
    <submittedName>
        <fullName evidence="2">Molybdopterin cofactor sulfurase</fullName>
    </submittedName>
</protein>
<dbReference type="GO" id="GO:0043545">
    <property type="term" value="P:molybdopterin cofactor metabolic process"/>
    <property type="evidence" value="ECO:0007669"/>
    <property type="project" value="TreeGrafter"/>
</dbReference>
<dbReference type="EMBL" id="JAJTJA010000001">
    <property type="protein sequence ID" value="KAH8705995.1"/>
    <property type="molecule type" value="Genomic_DNA"/>
</dbReference>
<keyword evidence="3" id="KW-1185">Reference proteome</keyword>
<name>A0AAD4L7G9_9EURO</name>
<dbReference type="Proteomes" id="UP001201262">
    <property type="component" value="Unassembled WGS sequence"/>
</dbReference>
<accession>A0AAD4L7G9</accession>
<dbReference type="InterPro" id="IPR015422">
    <property type="entry name" value="PyrdxlP-dep_Trfase_small"/>
</dbReference>
<dbReference type="InterPro" id="IPR015424">
    <property type="entry name" value="PyrdxlP-dep_Trfase"/>
</dbReference>
<reference evidence="2" key="1">
    <citation type="submission" date="2021-12" db="EMBL/GenBank/DDBJ databases">
        <title>Convergent genome expansion in fungi linked to evolution of root-endophyte symbiosis.</title>
        <authorList>
            <consortium name="DOE Joint Genome Institute"/>
            <person name="Ke Y.-H."/>
            <person name="Bonito G."/>
            <person name="Liao H.-L."/>
            <person name="Looney B."/>
            <person name="Rojas-Flechas A."/>
            <person name="Nash J."/>
            <person name="Hameed K."/>
            <person name="Schadt C."/>
            <person name="Martin F."/>
            <person name="Crous P.W."/>
            <person name="Miettinen O."/>
            <person name="Magnuson J.K."/>
            <person name="Labbe J."/>
            <person name="Jacobson D."/>
            <person name="Doktycz M.J."/>
            <person name="Veneault-Fourrey C."/>
            <person name="Kuo A."/>
            <person name="Mondo S."/>
            <person name="Calhoun S."/>
            <person name="Riley R."/>
            <person name="Ohm R."/>
            <person name="LaButti K."/>
            <person name="Andreopoulos B."/>
            <person name="Pangilinan J."/>
            <person name="Nolan M."/>
            <person name="Tritt A."/>
            <person name="Clum A."/>
            <person name="Lipzen A."/>
            <person name="Daum C."/>
            <person name="Barry K."/>
            <person name="Grigoriev I.V."/>
            <person name="Vilgalys R."/>
        </authorList>
    </citation>
    <scope>NUCLEOTIDE SEQUENCE</scope>
    <source>
        <strain evidence="2">PMI_201</strain>
    </source>
</reference>
<dbReference type="Gene3D" id="3.40.640.10">
    <property type="entry name" value="Type I PLP-dependent aspartate aminotransferase-like (Major domain)"/>
    <property type="match status" value="1"/>
</dbReference>
<dbReference type="Pfam" id="PF00266">
    <property type="entry name" value="Aminotran_5"/>
    <property type="match status" value="1"/>
</dbReference>
<sequence>MYNIDKIRRKEYKNLNKTCYLDYGGTTPYAKSLVNDSAKLWKSGLYGNPHSHSASSVLATEYVNRARTHVLEFFRADPEHFDVVFVANATAAIKLVACIFQEKGFWYGFHGDAHTSLVGIRELARNGYHCFSSDNEMEAWITSPVSYENGVPQLPVEHSDIYQEINDAGFLKLIGYPAQSNMNGHRTPMDWAHRIRKRACVSGQAIYTLLDAAAYCSSSQLDLSNPETAPDFTSFSFYKIFGMPDIGALIIRKESSPILMSRRYFGGGTVDMVIAHGHFHAKKTESIHDVLEDGTLPFHSLIMLDTAITLHKRLFFSMDAISKHATELTIGLYRGLSSLRHANGRLVCEIYKDMNSTYGDSTTQGPTIAFNIRRANGALIRYDYVETLASACNIQIRTGGVCNPGGIAGHLQLSSWEMRRNYCEGFRCGEPFKVRGGKTLGIVRASLGGMSSQHDVDTLVKFVHHFFVETEFHDSRTSKSLDAPQQFWIVKKIQLFPILHCPGWKLPEHQSWEIESSRLAMDGDWCLLGKLFLEGMVRGVNSKVGVSLWELPQGDWVKDSLEQIPSKAYRVARQFTSQDIEAFFTFIFGFPATLARFYEFHDTIPAQIWSEKSFVKQGSQGINVQFAGDIEHDAHIILSPKTVLQVSPQKYPNSLRLGSQRLILMHPTNDVGQDEAQGSLAQYYRHPDETETLVSQNTAVRIGNPVTGSWLFPAKDKDVDFRLFHFCSVVGCGEKREEYGAFIEHLTSHAESFVPPHQKTWRQGMIKLLACFCR</sequence>
<evidence type="ECO:0000313" key="3">
    <source>
        <dbReference type="Proteomes" id="UP001201262"/>
    </source>
</evidence>
<dbReference type="GO" id="GO:0008265">
    <property type="term" value="F:molybdenum cofactor sulfurtransferase activity"/>
    <property type="evidence" value="ECO:0007669"/>
    <property type="project" value="TreeGrafter"/>
</dbReference>
<dbReference type="GeneID" id="70249552"/>
<organism evidence="2 3">
    <name type="scientific">Talaromyces proteolyticus</name>
    <dbReference type="NCBI Taxonomy" id="1131652"/>
    <lineage>
        <taxon>Eukaryota</taxon>
        <taxon>Fungi</taxon>
        <taxon>Dikarya</taxon>
        <taxon>Ascomycota</taxon>
        <taxon>Pezizomycotina</taxon>
        <taxon>Eurotiomycetes</taxon>
        <taxon>Eurotiomycetidae</taxon>
        <taxon>Eurotiales</taxon>
        <taxon>Trichocomaceae</taxon>
        <taxon>Talaromyces</taxon>
        <taxon>Talaromyces sect. Bacilispori</taxon>
    </lineage>
</organism>
<evidence type="ECO:0000313" key="2">
    <source>
        <dbReference type="EMBL" id="KAH8705995.1"/>
    </source>
</evidence>
<comment type="caution">
    <text evidence="2">The sequence shown here is derived from an EMBL/GenBank/DDBJ whole genome shotgun (WGS) entry which is preliminary data.</text>
</comment>
<dbReference type="InterPro" id="IPR015421">
    <property type="entry name" value="PyrdxlP-dep_Trfase_major"/>
</dbReference>
<proteinExistence type="predicted"/>
<dbReference type="RefSeq" id="XP_046078616.1">
    <property type="nucleotide sequence ID" value="XM_046219265.1"/>
</dbReference>
<dbReference type="PANTHER" id="PTHR14237">
    <property type="entry name" value="MOLYBDOPTERIN COFACTOR SULFURASE MOSC"/>
    <property type="match status" value="1"/>
</dbReference>
<dbReference type="AlphaFoldDB" id="A0AAD4L7G9"/>
<gene>
    <name evidence="2" type="ORF">BGW36DRAFT_413712</name>
</gene>
<dbReference type="InterPro" id="IPR000192">
    <property type="entry name" value="Aminotrans_V_dom"/>
</dbReference>
<dbReference type="Gene3D" id="3.90.1150.10">
    <property type="entry name" value="Aspartate Aminotransferase, domain 1"/>
    <property type="match status" value="1"/>
</dbReference>
<dbReference type="SUPFAM" id="SSF53383">
    <property type="entry name" value="PLP-dependent transferases"/>
    <property type="match status" value="1"/>
</dbReference>
<evidence type="ECO:0000259" key="1">
    <source>
        <dbReference type="Pfam" id="PF00266"/>
    </source>
</evidence>
<feature type="domain" description="Aminotransferase class V" evidence="1">
    <location>
        <begin position="20"/>
        <end position="459"/>
    </location>
</feature>